<dbReference type="CDD" id="cd13634">
    <property type="entry name" value="PBP2_Sco4506"/>
    <property type="match status" value="1"/>
</dbReference>
<dbReference type="EC" id="4.2.1.151" evidence="4"/>
<dbReference type="InterPro" id="IPR030868">
    <property type="entry name" value="MqnA"/>
</dbReference>
<comment type="caution">
    <text evidence="5">The sequence shown here is derived from an EMBL/GenBank/DDBJ whole genome shotgun (WGS) entry which is preliminary data.</text>
</comment>
<accession>A0AAP7DGM8</accession>
<dbReference type="Pfam" id="PF02621">
    <property type="entry name" value="VitK2_biosynth"/>
    <property type="match status" value="1"/>
</dbReference>
<dbReference type="AlphaFoldDB" id="A0AAP7DGM8"/>
<gene>
    <name evidence="4" type="primary">mqnA</name>
    <name evidence="5" type="ORF">HMI46_00540</name>
</gene>
<dbReference type="SUPFAM" id="SSF53850">
    <property type="entry name" value="Periplasmic binding protein-like II"/>
    <property type="match status" value="1"/>
</dbReference>
<protein>
    <recommendedName>
        <fullName evidence="4">Chorismate dehydratase</fullName>
        <ecNumber evidence="4">4.2.1.151</ecNumber>
    </recommendedName>
    <alternativeName>
        <fullName evidence="4">Menaquinone biosynthetic enzyme MqnA</fullName>
    </alternativeName>
</protein>
<dbReference type="InterPro" id="IPR003773">
    <property type="entry name" value="Menaquinone_biosynth"/>
</dbReference>
<evidence type="ECO:0000256" key="4">
    <source>
        <dbReference type="HAMAP-Rule" id="MF_00995"/>
    </source>
</evidence>
<evidence type="ECO:0000256" key="3">
    <source>
        <dbReference type="ARBA" id="ARBA00023239"/>
    </source>
</evidence>
<comment type="similarity">
    <text evidence="4">Belongs to the MqnA/MqnD family. MqnA subfamily.</text>
</comment>
<evidence type="ECO:0000256" key="1">
    <source>
        <dbReference type="ARBA" id="ARBA00004863"/>
    </source>
</evidence>
<reference evidence="5 6" key="1">
    <citation type="submission" date="2020-05" db="EMBL/GenBank/DDBJ databases">
        <title>Whole genome sequencing and identification of novel metabolites from Paenibacillus alvei strain JR949.</title>
        <authorList>
            <person name="Rajendhran J."/>
            <person name="Sree Pranav P."/>
            <person name="Mahalakshmi B."/>
            <person name="Karthikeyan R."/>
        </authorList>
    </citation>
    <scope>NUCLEOTIDE SEQUENCE [LARGE SCALE GENOMIC DNA]</scope>
    <source>
        <strain evidence="5 6">JR949</strain>
    </source>
</reference>
<organism evidence="5 6">
    <name type="scientific">Paenibacillus alvei</name>
    <name type="common">Bacillus alvei</name>
    <dbReference type="NCBI Taxonomy" id="44250"/>
    <lineage>
        <taxon>Bacteria</taxon>
        <taxon>Bacillati</taxon>
        <taxon>Bacillota</taxon>
        <taxon>Bacilli</taxon>
        <taxon>Bacillales</taxon>
        <taxon>Paenibacillaceae</taxon>
        <taxon>Paenibacillus</taxon>
    </lineage>
</organism>
<sequence>MHTQSKIRIGRIDYTNVWPIFYHFRPTGLHAGVEMIPAVPSTLNRAMAEGRIDMGPISAFAYGVSSSQYALFPNLSVSAYGRVNSILLFVKRSLQEALQGTIALTTSSATSINLMKIIASKFYGASPRYVSIDPDLEQMMEQADAALLIGDHAIRASWSNTAYEVIDLGGVWHKWTGHWMTFAVWAVRKEAIQRYPADIERIVQAFEASKQISIRNAEPLVQDAVRSIGGTTMYWRHYFSQLNYDFGRPQQEGLRLYFQYAYELGLIDHEVHLELWSENTVG</sequence>
<dbReference type="HAMAP" id="MF_00995">
    <property type="entry name" value="MqnA"/>
    <property type="match status" value="1"/>
</dbReference>
<dbReference type="PANTHER" id="PTHR37690">
    <property type="entry name" value="CHORISMATE DEHYDRATASE"/>
    <property type="match status" value="1"/>
</dbReference>
<dbReference type="RefSeq" id="WP_171414335.1">
    <property type="nucleotide sequence ID" value="NZ_JABFOR010000001.1"/>
</dbReference>
<comment type="function">
    <text evidence="4">Catalyzes the dehydration of chorismate into 3-[(1-carboxyvinyl)oxy]benzoate, a step in the biosynthesis of menaquinone (MK, vitamin K2).</text>
</comment>
<evidence type="ECO:0000313" key="5">
    <source>
        <dbReference type="EMBL" id="NOJ69040.1"/>
    </source>
</evidence>
<name>A0AAP7DGM8_PAEAL</name>
<proteinExistence type="inferred from homology"/>
<evidence type="ECO:0000256" key="2">
    <source>
        <dbReference type="ARBA" id="ARBA00022428"/>
    </source>
</evidence>
<dbReference type="Gene3D" id="3.40.190.10">
    <property type="entry name" value="Periplasmic binding protein-like II"/>
    <property type="match status" value="2"/>
</dbReference>
<dbReference type="Proteomes" id="UP000552038">
    <property type="component" value="Unassembled WGS sequence"/>
</dbReference>
<comment type="pathway">
    <text evidence="1 4">Quinol/quinone metabolism; menaquinone biosynthesis.</text>
</comment>
<dbReference type="GO" id="GO:0009234">
    <property type="term" value="P:menaquinone biosynthetic process"/>
    <property type="evidence" value="ECO:0007669"/>
    <property type="project" value="UniProtKB-UniRule"/>
</dbReference>
<dbReference type="EMBL" id="JABFOR010000001">
    <property type="protein sequence ID" value="NOJ69040.1"/>
    <property type="molecule type" value="Genomic_DNA"/>
</dbReference>
<keyword evidence="2 4" id="KW-0474">Menaquinone biosynthesis</keyword>
<comment type="catalytic activity">
    <reaction evidence="4">
        <text>chorismate = 3-[(1-carboxyvinyl)-oxy]benzoate + H2O</text>
        <dbReference type="Rhea" id="RHEA:40051"/>
        <dbReference type="ChEBI" id="CHEBI:15377"/>
        <dbReference type="ChEBI" id="CHEBI:29748"/>
        <dbReference type="ChEBI" id="CHEBI:76981"/>
        <dbReference type="EC" id="4.2.1.151"/>
    </reaction>
</comment>
<keyword evidence="3 4" id="KW-0456">Lyase</keyword>
<dbReference type="PANTHER" id="PTHR37690:SF1">
    <property type="entry name" value="CHORISMATE DEHYDRATASE"/>
    <property type="match status" value="1"/>
</dbReference>
<dbReference type="GO" id="GO:0016836">
    <property type="term" value="F:hydro-lyase activity"/>
    <property type="evidence" value="ECO:0007669"/>
    <property type="project" value="UniProtKB-UniRule"/>
</dbReference>
<evidence type="ECO:0000313" key="6">
    <source>
        <dbReference type="Proteomes" id="UP000552038"/>
    </source>
</evidence>